<dbReference type="InterPro" id="IPR007863">
    <property type="entry name" value="Peptidase_M16_C"/>
</dbReference>
<dbReference type="InterPro" id="IPR050361">
    <property type="entry name" value="MPP/UQCRC_Complex"/>
</dbReference>
<keyword evidence="2" id="KW-0809">Transit peptide</keyword>
<dbReference type="FunFam" id="3.30.830.10:FF:000021">
    <property type="entry name" value="Cytochrome b-c1 complex subunit 2"/>
    <property type="match status" value="1"/>
</dbReference>
<dbReference type="GO" id="GO:0016020">
    <property type="term" value="C:membrane"/>
    <property type="evidence" value="ECO:0007669"/>
    <property type="project" value="UniProtKB-ARBA"/>
</dbReference>
<reference evidence="6 7" key="1">
    <citation type="journal article" date="2022" name="Nat. Ecol. Evol.">
        <title>A masculinizing supergene underlies an exaggerated male reproductive morph in a spider.</title>
        <authorList>
            <person name="Hendrickx F."/>
            <person name="De Corte Z."/>
            <person name="Sonet G."/>
            <person name="Van Belleghem S.M."/>
            <person name="Kostlbacher S."/>
            <person name="Vangestel C."/>
        </authorList>
    </citation>
    <scope>NUCLEOTIDE SEQUENCE [LARGE SCALE GENOMIC DNA]</scope>
    <source>
        <strain evidence="6">W744_W776</strain>
    </source>
</reference>
<dbReference type="Gene3D" id="3.30.830.10">
    <property type="entry name" value="Metalloenzyme, LuxS/M16 peptidase-like"/>
    <property type="match status" value="2"/>
</dbReference>
<dbReference type="AlphaFoldDB" id="A0AAV6TXB4"/>
<dbReference type="GO" id="GO:0005739">
    <property type="term" value="C:mitochondrion"/>
    <property type="evidence" value="ECO:0007669"/>
    <property type="project" value="UniProtKB-SubCell"/>
</dbReference>
<dbReference type="EMBL" id="JAFNEN010000860">
    <property type="protein sequence ID" value="KAG8176650.1"/>
    <property type="molecule type" value="Genomic_DNA"/>
</dbReference>
<feature type="domain" description="Peptidase M16 N-terminal" evidence="4">
    <location>
        <begin position="50"/>
        <end position="194"/>
    </location>
</feature>
<sequence length="455" mass="48977">MIGHKLRRICSSKYLNHFRAAQNLAKSEIEIEVLHKQDAQVTQSTAGITVASVENYSPVSNVSVVLKAGSRYEDHNNKGIVHLLRNCATLSTMNNTAFALTRNLEVLGAKLFVTSSRDHLIYTLQCARDNVDPALQLLADVVCNPAYKPWELTEVPPRLDVDLAMHNANPESVLLEALHKISFRGGLGNSLFSPSFMIGKHTTEMLEDFVRDHYTVPRTSVVGLGIPHDDLQESVNQLFNLKESQSGTEGTSKFAPGELRVEANIPNVHTAIVAEGAGLNNPKEALSLGVLESILGLGSHVGLGGCSFSKLGEAAAKSTINPFHVSGLNIKYSDTGLFGVYIAGQPEDMNQLVKSVVAQMKASAKSISASDVETAKHKLKAKILLERETNSDVLAAMCAEVAQYGKVSDVKEILKSVDEITAADVSNIAAKVVKAKPAMASVGKLHSTPHVDELL</sequence>
<evidence type="ECO:0000313" key="6">
    <source>
        <dbReference type="EMBL" id="KAG8176650.1"/>
    </source>
</evidence>
<organism evidence="6 7">
    <name type="scientific">Oedothorax gibbosus</name>
    <dbReference type="NCBI Taxonomy" id="931172"/>
    <lineage>
        <taxon>Eukaryota</taxon>
        <taxon>Metazoa</taxon>
        <taxon>Ecdysozoa</taxon>
        <taxon>Arthropoda</taxon>
        <taxon>Chelicerata</taxon>
        <taxon>Arachnida</taxon>
        <taxon>Araneae</taxon>
        <taxon>Araneomorphae</taxon>
        <taxon>Entelegynae</taxon>
        <taxon>Araneoidea</taxon>
        <taxon>Linyphiidae</taxon>
        <taxon>Erigoninae</taxon>
        <taxon>Oedothorax</taxon>
    </lineage>
</organism>
<protein>
    <recommendedName>
        <fullName evidence="8">Cytochrome b-c1 complex subunit 2, mitochondrial</fullName>
    </recommendedName>
</protein>
<dbReference type="Pfam" id="PF05193">
    <property type="entry name" value="Peptidase_M16_C"/>
    <property type="match status" value="1"/>
</dbReference>
<evidence type="ECO:0000313" key="7">
    <source>
        <dbReference type="Proteomes" id="UP000827092"/>
    </source>
</evidence>
<proteinExistence type="predicted"/>
<comment type="subcellular location">
    <subcellularLocation>
        <location evidence="1">Mitochondrion</location>
    </subcellularLocation>
</comment>
<dbReference type="FunFam" id="3.30.830.10:FF:000039">
    <property type="entry name" value="Ubiquinol-cytochrome c reductase core subunit 2"/>
    <property type="match status" value="1"/>
</dbReference>
<feature type="domain" description="Peptidase M16 C-terminal" evidence="5">
    <location>
        <begin position="202"/>
        <end position="379"/>
    </location>
</feature>
<keyword evidence="3" id="KW-0496">Mitochondrion</keyword>
<dbReference type="Proteomes" id="UP000827092">
    <property type="component" value="Unassembled WGS sequence"/>
</dbReference>
<evidence type="ECO:0000259" key="5">
    <source>
        <dbReference type="Pfam" id="PF05193"/>
    </source>
</evidence>
<dbReference type="PANTHER" id="PTHR11851">
    <property type="entry name" value="METALLOPROTEASE"/>
    <property type="match status" value="1"/>
</dbReference>
<gene>
    <name evidence="6" type="ORF">JTE90_009845</name>
</gene>
<dbReference type="SUPFAM" id="SSF63411">
    <property type="entry name" value="LuxS/MPP-like metallohydrolase"/>
    <property type="match status" value="2"/>
</dbReference>
<evidence type="ECO:0000259" key="4">
    <source>
        <dbReference type="Pfam" id="PF00675"/>
    </source>
</evidence>
<dbReference type="PANTHER" id="PTHR11851:SF226">
    <property type="entry name" value="CYTOCHROME B-C1 COMPLEX SUBUNIT 2, MITOCHONDRIAL"/>
    <property type="match status" value="1"/>
</dbReference>
<dbReference type="InterPro" id="IPR011249">
    <property type="entry name" value="Metalloenz_LuxS/M16"/>
</dbReference>
<comment type="caution">
    <text evidence="6">The sequence shown here is derived from an EMBL/GenBank/DDBJ whole genome shotgun (WGS) entry which is preliminary data.</text>
</comment>
<dbReference type="Pfam" id="PF00675">
    <property type="entry name" value="Peptidase_M16"/>
    <property type="match status" value="1"/>
</dbReference>
<keyword evidence="7" id="KW-1185">Reference proteome</keyword>
<evidence type="ECO:0000256" key="2">
    <source>
        <dbReference type="ARBA" id="ARBA00022946"/>
    </source>
</evidence>
<evidence type="ECO:0000256" key="3">
    <source>
        <dbReference type="ARBA" id="ARBA00023128"/>
    </source>
</evidence>
<evidence type="ECO:0008006" key="8">
    <source>
        <dbReference type="Google" id="ProtNLM"/>
    </source>
</evidence>
<name>A0AAV6TXB4_9ARAC</name>
<accession>A0AAV6TXB4</accession>
<evidence type="ECO:0000256" key="1">
    <source>
        <dbReference type="ARBA" id="ARBA00004173"/>
    </source>
</evidence>
<dbReference type="GO" id="GO:0046872">
    <property type="term" value="F:metal ion binding"/>
    <property type="evidence" value="ECO:0007669"/>
    <property type="project" value="InterPro"/>
</dbReference>
<dbReference type="InterPro" id="IPR011765">
    <property type="entry name" value="Pept_M16_N"/>
</dbReference>